<comment type="caution">
    <text evidence="6">The sequence shown here is derived from an EMBL/GenBank/DDBJ whole genome shotgun (WGS) entry which is preliminary data.</text>
</comment>
<dbReference type="PROSITE" id="PS50294">
    <property type="entry name" value="WD_REPEATS_REGION"/>
    <property type="match status" value="1"/>
</dbReference>
<accession>A0A2S8G530</accession>
<dbReference type="SMART" id="SM00320">
    <property type="entry name" value="WD40"/>
    <property type="match status" value="6"/>
</dbReference>
<evidence type="ECO:0000259" key="5">
    <source>
        <dbReference type="Pfam" id="PF07635"/>
    </source>
</evidence>
<dbReference type="EMBL" id="PUHY01000004">
    <property type="protein sequence ID" value="PQO39537.1"/>
    <property type="molecule type" value="Genomic_DNA"/>
</dbReference>
<keyword evidence="2" id="KW-0677">Repeat</keyword>
<dbReference type="PROSITE" id="PS50082">
    <property type="entry name" value="WD_REPEATS_2"/>
    <property type="match status" value="3"/>
</dbReference>
<dbReference type="GO" id="GO:0020037">
    <property type="term" value="F:heme binding"/>
    <property type="evidence" value="ECO:0007669"/>
    <property type="project" value="InterPro"/>
</dbReference>
<proteinExistence type="predicted"/>
<feature type="signal peptide" evidence="4">
    <location>
        <begin position="1"/>
        <end position="21"/>
    </location>
</feature>
<dbReference type="InterPro" id="IPR011429">
    <property type="entry name" value="Cyt_c_Planctomycete-type"/>
</dbReference>
<evidence type="ECO:0000313" key="7">
    <source>
        <dbReference type="Proteomes" id="UP000238322"/>
    </source>
</evidence>
<feature type="chain" id="PRO_5015418626" description="Cytochrome C Planctomycete-type domain-containing protein" evidence="4">
    <location>
        <begin position="22"/>
        <end position="448"/>
    </location>
</feature>
<dbReference type="Proteomes" id="UP000238322">
    <property type="component" value="Unassembled WGS sequence"/>
</dbReference>
<feature type="repeat" description="WD" evidence="3">
    <location>
        <begin position="396"/>
        <end position="443"/>
    </location>
</feature>
<dbReference type="GO" id="GO:0000027">
    <property type="term" value="P:ribosomal large subunit assembly"/>
    <property type="evidence" value="ECO:0007669"/>
    <property type="project" value="TreeGrafter"/>
</dbReference>
<feature type="domain" description="Cytochrome C Planctomycete-type" evidence="5">
    <location>
        <begin position="40"/>
        <end position="99"/>
    </location>
</feature>
<dbReference type="InterPro" id="IPR015943">
    <property type="entry name" value="WD40/YVTN_repeat-like_dom_sf"/>
</dbReference>
<gene>
    <name evidence="6" type="ORF">C5Y83_01980</name>
</gene>
<dbReference type="AlphaFoldDB" id="A0A2S8G530"/>
<dbReference type="Pfam" id="PF07635">
    <property type="entry name" value="PSCyt1"/>
    <property type="match status" value="1"/>
</dbReference>
<dbReference type="GO" id="GO:0009055">
    <property type="term" value="F:electron transfer activity"/>
    <property type="evidence" value="ECO:0007669"/>
    <property type="project" value="InterPro"/>
</dbReference>
<dbReference type="SUPFAM" id="SSF46626">
    <property type="entry name" value="Cytochrome c"/>
    <property type="match status" value="1"/>
</dbReference>
<feature type="repeat" description="WD" evidence="3">
    <location>
        <begin position="315"/>
        <end position="356"/>
    </location>
</feature>
<evidence type="ECO:0000256" key="3">
    <source>
        <dbReference type="PROSITE-ProRule" id="PRU00221"/>
    </source>
</evidence>
<sequence>MNYYLSAVVVFGCLIASPALADEATVSFRKDVAPILLENCLACHGAKKAEGGYRVDSYAELRKAGDSGEVPVAENPDDPSELLRRIACEDEFERMPPEGDPVSQEQIAVVEKWIAEGAKYDGDNPELALALAIPPPTYAAPPEKYAHAVPIMAVTFSPDGKQLVAGGYHEVTIWNVEDGTLARRIGNLGQRVFALRFSADGKSLAVGCGEPGKSGEVRLVDFASGDVKGVIARTSDVVLDVAFRPGTPEIAVAAADSSLRIINTATLEEVRTIASHADWVNTVAWSDDGSILVSGSRDESAKVYKADTGELVASYLGHGAAVKGVSVLADNAQVVSVGADNKLHRWQVADAKKVAEVPLGSEGEDVTRVGGELYVPCAGQRLVRINLADNKITQDYKGHGDWVLTIAEQPGEVSDVGARLLVSGSFDGELRIWKSGDATLVRNWIAKP</sequence>
<evidence type="ECO:0000256" key="4">
    <source>
        <dbReference type="SAM" id="SignalP"/>
    </source>
</evidence>
<dbReference type="InterPro" id="IPR036909">
    <property type="entry name" value="Cyt_c-like_dom_sf"/>
</dbReference>
<dbReference type="PANTHER" id="PTHR19848">
    <property type="entry name" value="WD40 REPEAT PROTEIN"/>
    <property type="match status" value="1"/>
</dbReference>
<dbReference type="InterPro" id="IPR036322">
    <property type="entry name" value="WD40_repeat_dom_sf"/>
</dbReference>
<keyword evidence="4" id="KW-0732">Signal</keyword>
<dbReference type="OrthoDB" id="226265at2"/>
<evidence type="ECO:0000256" key="1">
    <source>
        <dbReference type="ARBA" id="ARBA00022574"/>
    </source>
</evidence>
<name>A0A2S8G530_9BACT</name>
<dbReference type="Gene3D" id="2.130.10.10">
    <property type="entry name" value="YVTN repeat-like/Quinoprotein amine dehydrogenase"/>
    <property type="match status" value="2"/>
</dbReference>
<dbReference type="PANTHER" id="PTHR19848:SF8">
    <property type="entry name" value="F-BOX AND WD REPEAT DOMAIN CONTAINING 7"/>
    <property type="match status" value="1"/>
</dbReference>
<dbReference type="InterPro" id="IPR001680">
    <property type="entry name" value="WD40_rpt"/>
</dbReference>
<dbReference type="CDD" id="cd00200">
    <property type="entry name" value="WD40"/>
    <property type="match status" value="1"/>
</dbReference>
<organism evidence="6 7">
    <name type="scientific">Blastopirellula marina</name>
    <dbReference type="NCBI Taxonomy" id="124"/>
    <lineage>
        <taxon>Bacteria</taxon>
        <taxon>Pseudomonadati</taxon>
        <taxon>Planctomycetota</taxon>
        <taxon>Planctomycetia</taxon>
        <taxon>Pirellulales</taxon>
        <taxon>Pirellulaceae</taxon>
        <taxon>Blastopirellula</taxon>
    </lineage>
</organism>
<feature type="repeat" description="WD" evidence="3">
    <location>
        <begin position="273"/>
        <end position="314"/>
    </location>
</feature>
<dbReference type="Pfam" id="PF00400">
    <property type="entry name" value="WD40"/>
    <property type="match status" value="4"/>
</dbReference>
<evidence type="ECO:0000313" key="6">
    <source>
        <dbReference type="EMBL" id="PQO39537.1"/>
    </source>
</evidence>
<evidence type="ECO:0000256" key="2">
    <source>
        <dbReference type="ARBA" id="ARBA00022737"/>
    </source>
</evidence>
<reference evidence="6 7" key="1">
    <citation type="submission" date="2018-02" db="EMBL/GenBank/DDBJ databases">
        <title>Comparative genomes isolates from brazilian mangrove.</title>
        <authorList>
            <person name="Araujo J.E."/>
            <person name="Taketani R.G."/>
            <person name="Silva M.C.P."/>
            <person name="Loureco M.V."/>
            <person name="Andreote F.D."/>
        </authorList>
    </citation>
    <scope>NUCLEOTIDE SEQUENCE [LARGE SCALE GENOMIC DNA]</scope>
    <source>
        <strain evidence="6 7">Hex-1 MGV</strain>
    </source>
</reference>
<protein>
    <recommendedName>
        <fullName evidence="5">Cytochrome C Planctomycete-type domain-containing protein</fullName>
    </recommendedName>
</protein>
<dbReference type="RefSeq" id="WP_105327974.1">
    <property type="nucleotide sequence ID" value="NZ_PUHY01000004.1"/>
</dbReference>
<keyword evidence="1 3" id="KW-0853">WD repeat</keyword>
<dbReference type="SUPFAM" id="SSF50978">
    <property type="entry name" value="WD40 repeat-like"/>
    <property type="match status" value="1"/>
</dbReference>